<proteinExistence type="predicted"/>
<evidence type="ECO:0000256" key="2">
    <source>
        <dbReference type="SAM" id="MobiDB-lite"/>
    </source>
</evidence>
<feature type="region of interest" description="Disordered" evidence="2">
    <location>
        <begin position="279"/>
        <end position="365"/>
    </location>
</feature>
<evidence type="ECO:0000256" key="1">
    <source>
        <dbReference type="SAM" id="Coils"/>
    </source>
</evidence>
<dbReference type="Proteomes" id="UP000811619">
    <property type="component" value="Unassembled WGS sequence"/>
</dbReference>
<feature type="compositionally biased region" description="Low complexity" evidence="2">
    <location>
        <begin position="380"/>
        <end position="392"/>
    </location>
</feature>
<feature type="region of interest" description="Disordered" evidence="2">
    <location>
        <begin position="1"/>
        <end position="53"/>
    </location>
</feature>
<feature type="compositionally biased region" description="Basic residues" evidence="2">
    <location>
        <begin position="314"/>
        <end position="340"/>
    </location>
</feature>
<feature type="compositionally biased region" description="Acidic residues" evidence="2">
    <location>
        <begin position="539"/>
        <end position="548"/>
    </location>
</feature>
<dbReference type="AlphaFoldDB" id="A0A8K0JAN6"/>
<keyword evidence="1" id="KW-0175">Coiled coil</keyword>
<dbReference type="EMBL" id="SRPY01000112">
    <property type="protein sequence ID" value="KAG5928525.1"/>
    <property type="molecule type" value="Genomic_DNA"/>
</dbReference>
<name>A0A8K0JAN6_9HYPO</name>
<keyword evidence="4" id="KW-1185">Reference proteome</keyword>
<evidence type="ECO:0000313" key="4">
    <source>
        <dbReference type="Proteomes" id="UP000811619"/>
    </source>
</evidence>
<accession>A0A8K0JAN6</accession>
<feature type="region of interest" description="Disordered" evidence="2">
    <location>
        <begin position="508"/>
        <end position="641"/>
    </location>
</feature>
<feature type="region of interest" description="Disordered" evidence="2">
    <location>
        <begin position="380"/>
        <end position="488"/>
    </location>
</feature>
<feature type="compositionally biased region" description="Basic and acidic residues" evidence="2">
    <location>
        <begin position="356"/>
        <end position="365"/>
    </location>
</feature>
<feature type="compositionally biased region" description="Basic residues" evidence="2">
    <location>
        <begin position="402"/>
        <end position="414"/>
    </location>
</feature>
<protein>
    <recommendedName>
        <fullName evidence="5">FAD-dependent oxidoreductase-like enzyme</fullName>
    </recommendedName>
</protein>
<feature type="compositionally biased region" description="Basic and acidic residues" evidence="2">
    <location>
        <begin position="605"/>
        <end position="614"/>
    </location>
</feature>
<comment type="caution">
    <text evidence="3">The sequence shown here is derived from an EMBL/GenBank/DDBJ whole genome shotgun (WGS) entry which is preliminary data.</text>
</comment>
<evidence type="ECO:0000313" key="3">
    <source>
        <dbReference type="EMBL" id="KAG5928525.1"/>
    </source>
</evidence>
<sequence>MASAAAFDIRPADDAVILASPDDPSTPHDAASQVTLPSTEEVPASPMDAGESFRTEVNDDRRAASVIASSLTPPPSTQVTVHDEVARRTCLPSQQQSALCSPPATILQILRDREPGTDYAPPIPHQILNAPADELRFMLQTCIAEQQKLKMETAHHKLQYNLLSLQSEDDAQRSLVEYEMMRREVDALRTAEHSRQARRELSTTADSTQVKYLQMKLWYEAAMEENESLHRRLKVAKKLIRQKEEETIHMTEERDILLTRIRENREHFHMMCSPGGIFHGAMAPRQDNGSLSLSSSSSSVPQQYGASHQEAQDRHHHQRHHRSHHRHSHTHAHAHAHAHVPRSLEREGEGEETEGERERDGDREVVNGHEHGLSALLQAMSQSQSQDQNNSAPSTPATSHRSAQKKYTCRHVHSRNAQSMSSLPSTPLPWSRVGGLLPSADLVPQTEPPRPPRQQHAQQQQFVPATPNSARDWRRKSRESTISVDDNEELARQALESVEGFPSFASCHHRMARTSPPPPPPAPPVPSRESLAQQRIAGDDDNEEDGEVFDSQASQAAAELLRRHAPGGSSLDREMAHAAGSRDGPPTAAEQSMKLQAKLLSNPHARGDTTDKRKYGGHGAAAAESARREHGSPAKRARTAVGLSEERRIGLGIQYGR</sequence>
<organism evidence="3 4">
    <name type="scientific">Claviceps africana</name>
    <dbReference type="NCBI Taxonomy" id="83212"/>
    <lineage>
        <taxon>Eukaryota</taxon>
        <taxon>Fungi</taxon>
        <taxon>Dikarya</taxon>
        <taxon>Ascomycota</taxon>
        <taxon>Pezizomycotina</taxon>
        <taxon>Sordariomycetes</taxon>
        <taxon>Hypocreomycetidae</taxon>
        <taxon>Hypocreales</taxon>
        <taxon>Clavicipitaceae</taxon>
        <taxon>Claviceps</taxon>
    </lineage>
</organism>
<feature type="compositionally biased region" description="Pro residues" evidence="2">
    <location>
        <begin position="515"/>
        <end position="526"/>
    </location>
</feature>
<dbReference type="OrthoDB" id="5404651at2759"/>
<feature type="compositionally biased region" description="Low complexity" evidence="2">
    <location>
        <begin position="290"/>
        <end position="299"/>
    </location>
</feature>
<reference evidence="3" key="1">
    <citation type="journal article" date="2020" name="bioRxiv">
        <title>Whole genome comparisons of ergot fungi reveals the divergence and evolution of species within the genus Claviceps are the result of varying mechanisms driving genome evolution and host range expansion.</title>
        <authorList>
            <person name="Wyka S.A."/>
            <person name="Mondo S.J."/>
            <person name="Liu M."/>
            <person name="Dettman J."/>
            <person name="Nalam V."/>
            <person name="Broders K.D."/>
        </authorList>
    </citation>
    <scope>NUCLEOTIDE SEQUENCE</scope>
    <source>
        <strain evidence="3">CCC 489</strain>
    </source>
</reference>
<feature type="compositionally biased region" description="Polar residues" evidence="2">
    <location>
        <begin position="415"/>
        <end position="425"/>
    </location>
</feature>
<feature type="coiled-coil region" evidence="1">
    <location>
        <begin position="219"/>
        <end position="246"/>
    </location>
</feature>
<evidence type="ECO:0008006" key="5">
    <source>
        <dbReference type="Google" id="ProtNLM"/>
    </source>
</evidence>
<gene>
    <name evidence="3" type="ORF">E4U42_000508</name>
</gene>